<dbReference type="Pfam" id="PF06782">
    <property type="entry name" value="UPF0236"/>
    <property type="match status" value="1"/>
</dbReference>
<evidence type="ECO:0000313" key="2">
    <source>
        <dbReference type="EMBL" id="SFQ43443.1"/>
    </source>
</evidence>
<protein>
    <submittedName>
        <fullName evidence="2">Uncharacterized protein family (UPF0236)</fullName>
    </submittedName>
</protein>
<evidence type="ECO:0000256" key="1">
    <source>
        <dbReference type="ARBA" id="ARBA00006539"/>
    </source>
</evidence>
<dbReference type="OrthoDB" id="2940550at2"/>
<keyword evidence="3" id="KW-1185">Reference proteome</keyword>
<organism evidence="2 3">
    <name type="scientific">Salibacterium halotolerans</name>
    <dbReference type="NCBI Taxonomy" id="1884432"/>
    <lineage>
        <taxon>Bacteria</taxon>
        <taxon>Bacillati</taxon>
        <taxon>Bacillota</taxon>
        <taxon>Bacilli</taxon>
        <taxon>Bacillales</taxon>
        <taxon>Bacillaceae</taxon>
    </lineage>
</organism>
<reference evidence="3" key="1">
    <citation type="submission" date="2016-10" db="EMBL/GenBank/DDBJ databases">
        <authorList>
            <person name="Varghese N."/>
            <person name="Submissions S."/>
        </authorList>
    </citation>
    <scope>NUCLEOTIDE SEQUENCE [LARGE SCALE GENOMIC DNA]</scope>
    <source>
        <strain evidence="3">S7</strain>
    </source>
</reference>
<dbReference type="NCBIfam" id="NF033529">
    <property type="entry name" value="transpos_ISLre2"/>
    <property type="match status" value="1"/>
</dbReference>
<name>A0A1I5YGV4_9BACI</name>
<comment type="similarity">
    <text evidence="1">Belongs to the UPF0236 family.</text>
</comment>
<dbReference type="RefSeq" id="WP_093339986.1">
    <property type="nucleotide sequence ID" value="NZ_FOXD01000048.1"/>
</dbReference>
<sequence length="470" mass="53595">MTTIITEMYQILKETPDVLAMEEKLQQLMYHWFSDLVGEALTSLDEPVREAKKKEGWDVETRDARTVQFLFGPVAYSRTLMTDREGISHYPLDEHLSIQPNQRYSPLVEVKTAEMTAESTYREVERVLKEWTPVSLSHQTVGAIVKRVGEAQAEADKGLVTELDEAAELPSGREVSHLYAEADGVFVRGTAKKQGIEVSHAITYEGWDTNGKRVALQHPNVLMTTQPTAAFWKEVQAATAHRYSLETTQVVTNSDGGAGYTPEKFQEAFSQSQYPVLNQLDAYHVHQALNRALGAAQSETKTKIREALREHNQDDFRLWLDTYESTLEEDKAIEKVKKLRSYILENWDRIIDWRDHVEDPPEGARSLGAMESNQRHVTFRMKRRGMHWSPRGAEAMVKIKQGLLNRTLREAYLARKKPRSVRQQRRFAQMVRMTDILRDPVRESNGATSGTIALHTAHSTAMGHMVKSFS</sequence>
<dbReference type="STRING" id="1884432.SAMN05518683_1481"/>
<gene>
    <name evidence="2" type="ORF">SAMN05518683_1481</name>
</gene>
<accession>A0A1I5YGV4</accession>
<dbReference type="InterPro" id="IPR009620">
    <property type="entry name" value="UPF0236"/>
</dbReference>
<evidence type="ECO:0000313" key="3">
    <source>
        <dbReference type="Proteomes" id="UP000198892"/>
    </source>
</evidence>
<dbReference type="AlphaFoldDB" id="A0A1I5YGV4"/>
<dbReference type="Proteomes" id="UP000198892">
    <property type="component" value="Unassembled WGS sequence"/>
</dbReference>
<proteinExistence type="inferred from homology"/>
<dbReference type="EMBL" id="FOXD01000048">
    <property type="protein sequence ID" value="SFQ43443.1"/>
    <property type="molecule type" value="Genomic_DNA"/>
</dbReference>